<name>G9P375_HYPAI</name>
<evidence type="ECO:0000313" key="1">
    <source>
        <dbReference type="EMBL" id="EHK42838.1"/>
    </source>
</evidence>
<protein>
    <submittedName>
        <fullName evidence="1">Uncharacterized protein</fullName>
    </submittedName>
</protein>
<dbReference type="HOGENOM" id="CLU_3106679_0_0_1"/>
<proteinExistence type="predicted"/>
<accession>G9P375</accession>
<gene>
    <name evidence="1" type="ORF">TRIATDRAFT_294018</name>
</gene>
<dbReference type="Proteomes" id="UP000005426">
    <property type="component" value="Unassembled WGS sequence"/>
</dbReference>
<keyword evidence="2" id="KW-1185">Reference proteome</keyword>
<organism evidence="1 2">
    <name type="scientific">Hypocrea atroviridis (strain ATCC 20476 / IMI 206040)</name>
    <name type="common">Trichoderma atroviride</name>
    <dbReference type="NCBI Taxonomy" id="452589"/>
    <lineage>
        <taxon>Eukaryota</taxon>
        <taxon>Fungi</taxon>
        <taxon>Dikarya</taxon>
        <taxon>Ascomycota</taxon>
        <taxon>Pezizomycotina</taxon>
        <taxon>Sordariomycetes</taxon>
        <taxon>Hypocreomycetidae</taxon>
        <taxon>Hypocreales</taxon>
        <taxon>Hypocreaceae</taxon>
        <taxon>Trichoderma</taxon>
    </lineage>
</organism>
<dbReference type="AlphaFoldDB" id="G9P375"/>
<comment type="caution">
    <text evidence="1">The sequence shown here is derived from an EMBL/GenBank/DDBJ whole genome shotgun (WGS) entry which is preliminary data.</text>
</comment>
<dbReference type="EMBL" id="ABDG02000026">
    <property type="protein sequence ID" value="EHK42838.1"/>
    <property type="molecule type" value="Genomic_DNA"/>
</dbReference>
<sequence length="51" mass="6120">MSMGSSVESNPPRQCLQWYSSWQDQEAWLWNCLSCEAQKLCFPQNWAYTWN</sequence>
<reference evidence="1 2" key="1">
    <citation type="journal article" date="2011" name="Genome Biol.">
        <title>Comparative genome sequence analysis underscores mycoparasitism as the ancestral life style of Trichoderma.</title>
        <authorList>
            <person name="Kubicek C.P."/>
            <person name="Herrera-Estrella A."/>
            <person name="Seidl-Seiboth V."/>
            <person name="Martinez D.A."/>
            <person name="Druzhinina I.S."/>
            <person name="Thon M."/>
            <person name="Zeilinger S."/>
            <person name="Casas-Flores S."/>
            <person name="Horwitz B.A."/>
            <person name="Mukherjee P.K."/>
            <person name="Mukherjee M."/>
            <person name="Kredics L."/>
            <person name="Alcaraz L.D."/>
            <person name="Aerts A."/>
            <person name="Antal Z."/>
            <person name="Atanasova L."/>
            <person name="Cervantes-Badillo M.G."/>
            <person name="Challacombe J."/>
            <person name="Chertkov O."/>
            <person name="McCluskey K."/>
            <person name="Coulpier F."/>
            <person name="Deshpande N."/>
            <person name="von Doehren H."/>
            <person name="Ebbole D.J."/>
            <person name="Esquivel-Naranjo E.U."/>
            <person name="Fekete E."/>
            <person name="Flipphi M."/>
            <person name="Glaser F."/>
            <person name="Gomez-Rodriguez E.Y."/>
            <person name="Gruber S."/>
            <person name="Han C."/>
            <person name="Henrissat B."/>
            <person name="Hermosa R."/>
            <person name="Hernandez-Onate M."/>
            <person name="Karaffa L."/>
            <person name="Kosti I."/>
            <person name="Le Crom S."/>
            <person name="Lindquist E."/>
            <person name="Lucas S."/>
            <person name="Luebeck M."/>
            <person name="Luebeck P.S."/>
            <person name="Margeot A."/>
            <person name="Metz B."/>
            <person name="Misra M."/>
            <person name="Nevalainen H."/>
            <person name="Omann M."/>
            <person name="Packer N."/>
            <person name="Perrone G."/>
            <person name="Uresti-Rivera E.E."/>
            <person name="Salamov A."/>
            <person name="Schmoll M."/>
            <person name="Seiboth B."/>
            <person name="Shapiro H."/>
            <person name="Sukno S."/>
            <person name="Tamayo-Ramos J.A."/>
            <person name="Tisch D."/>
            <person name="Wiest A."/>
            <person name="Wilkinson H.H."/>
            <person name="Zhang M."/>
            <person name="Coutinho P.M."/>
            <person name="Kenerley C.M."/>
            <person name="Monte E."/>
            <person name="Baker S.E."/>
            <person name="Grigoriev I.V."/>
        </authorList>
    </citation>
    <scope>NUCLEOTIDE SEQUENCE [LARGE SCALE GENOMIC DNA]</scope>
    <source>
        <strain evidence="2">ATCC 20476 / IMI 206040</strain>
    </source>
</reference>
<evidence type="ECO:0000313" key="2">
    <source>
        <dbReference type="Proteomes" id="UP000005426"/>
    </source>
</evidence>